<proteinExistence type="predicted"/>
<evidence type="ECO:0008006" key="3">
    <source>
        <dbReference type="Google" id="ProtNLM"/>
    </source>
</evidence>
<dbReference type="EMBL" id="ACHB01000079">
    <property type="protein sequence ID" value="EEI91012.1"/>
    <property type="molecule type" value="Genomic_DNA"/>
</dbReference>
<dbReference type="HOGENOM" id="CLU_796710_0_0_10"/>
<dbReference type="AlphaFoldDB" id="C2G1V3"/>
<accession>C2G1V3</accession>
<dbReference type="InterPro" id="IPR011467">
    <property type="entry name" value="DUF1573"/>
</dbReference>
<organism evidence="1 2">
    <name type="scientific">Sphingobacterium spiritivorum ATCC 33300</name>
    <dbReference type="NCBI Taxonomy" id="525372"/>
    <lineage>
        <taxon>Bacteria</taxon>
        <taxon>Pseudomonadati</taxon>
        <taxon>Bacteroidota</taxon>
        <taxon>Sphingobacteriia</taxon>
        <taxon>Sphingobacteriales</taxon>
        <taxon>Sphingobacteriaceae</taxon>
        <taxon>Sphingobacterium</taxon>
    </lineage>
</organism>
<sequence>MRKILIILLICSLFSCKKNEIKLNLNELMSLDEIMQDKISNKIIIMSSSDCEICIPFKRKVKILVDSLNKNNHAEFKYPVSIYSISERDKRNKYVNAILRQMSFPNILFFNNKGEFKGLISSGRMDIFQSHIDYFEKNKNVWITSSKNMFKDLKLSPDQKTEYINDIFHLRKFDTIQNYSNLISQILSKDSINYFYKNYLLSKYYYEKGDSIKSSEYASFAEKTEFSNLDSALYDQFKVDLLRFRNNKKNEIKNFCFGIDGCSYIINKRDLKNNVVKIRLTNYFNEIIQLKNVTVDCSCYTIELPKQQILPKSSVFMYVKIVENTKNFDKTINIKSNIGHHNLRILIN</sequence>
<reference evidence="1 2" key="1">
    <citation type="submission" date="2009-01" db="EMBL/GenBank/DDBJ databases">
        <authorList>
            <person name="Qin X."/>
            <person name="Bachman B."/>
            <person name="Battles P."/>
            <person name="Bell A."/>
            <person name="Bess C."/>
            <person name="Bickham C."/>
            <person name="Chaboub L."/>
            <person name="Chen D."/>
            <person name="Coyle M."/>
            <person name="Deiros D.R."/>
            <person name="Dinh H."/>
            <person name="Forbes L."/>
            <person name="Fowler G."/>
            <person name="Francisco L."/>
            <person name="Fu Q."/>
            <person name="Gubbala S."/>
            <person name="Hale W."/>
            <person name="Han Y."/>
            <person name="Hemphill L."/>
            <person name="Highlander S.K."/>
            <person name="Hirani K."/>
            <person name="Hogues M."/>
            <person name="Jackson L."/>
            <person name="Jakkamsetti A."/>
            <person name="Javaid M."/>
            <person name="Jiang H."/>
            <person name="Korchina V."/>
            <person name="Kovar C."/>
            <person name="Lara F."/>
            <person name="Lee S."/>
            <person name="Mata R."/>
            <person name="Mathew T."/>
            <person name="Moen C."/>
            <person name="Morales K."/>
            <person name="Munidasa M."/>
            <person name="Nazareth L."/>
            <person name="Ngo R."/>
            <person name="Nguyen L."/>
            <person name="Okwuonu G."/>
            <person name="Ongeri F."/>
            <person name="Patil S."/>
            <person name="Petrosino J."/>
            <person name="Pham C."/>
            <person name="Pham P."/>
            <person name="Pu L.-L."/>
            <person name="Puazo M."/>
            <person name="Raj R."/>
            <person name="Reid J."/>
            <person name="Rouhana J."/>
            <person name="Saada N."/>
            <person name="Shang Y."/>
            <person name="Simmons D."/>
            <person name="Thornton R."/>
            <person name="Warren J."/>
            <person name="Weissenberger G."/>
            <person name="Zhang J."/>
            <person name="Zhang L."/>
            <person name="Zhou C."/>
            <person name="Zhu D."/>
            <person name="Muzny D."/>
            <person name="Worley K."/>
            <person name="Gibbs R."/>
        </authorList>
    </citation>
    <scope>NUCLEOTIDE SEQUENCE [LARGE SCALE GENOMIC DNA]</scope>
    <source>
        <strain evidence="1 2">ATCC 33300</strain>
    </source>
</reference>
<dbReference type="Pfam" id="PF07610">
    <property type="entry name" value="DUF1573"/>
    <property type="match status" value="1"/>
</dbReference>
<comment type="caution">
    <text evidence="1">The sequence shown here is derived from an EMBL/GenBank/DDBJ whole genome shotgun (WGS) entry which is preliminary data.</text>
</comment>
<gene>
    <name evidence="1" type="ORF">HMPREF0765_3559</name>
</gene>
<evidence type="ECO:0000313" key="1">
    <source>
        <dbReference type="EMBL" id="EEI91012.1"/>
    </source>
</evidence>
<dbReference type="PROSITE" id="PS51257">
    <property type="entry name" value="PROKAR_LIPOPROTEIN"/>
    <property type="match status" value="1"/>
</dbReference>
<dbReference type="RefSeq" id="WP_003009846.1">
    <property type="nucleotide sequence ID" value="NZ_GG668632.1"/>
</dbReference>
<evidence type="ECO:0000313" key="2">
    <source>
        <dbReference type="Proteomes" id="UP000006241"/>
    </source>
</evidence>
<name>C2G1V3_SPHSI</name>
<dbReference type="Proteomes" id="UP000006241">
    <property type="component" value="Unassembled WGS sequence"/>
</dbReference>
<protein>
    <recommendedName>
        <fullName evidence="3">DUF1573 domain-containing protein</fullName>
    </recommendedName>
</protein>